<feature type="transmembrane region" description="Helical" evidence="2">
    <location>
        <begin position="1156"/>
        <end position="1175"/>
    </location>
</feature>
<feature type="transmembrane region" description="Helical" evidence="2">
    <location>
        <begin position="205"/>
        <end position="225"/>
    </location>
</feature>
<gene>
    <name evidence="3" type="ORF">ACH47X_24085</name>
</gene>
<feature type="transmembrane region" description="Helical" evidence="2">
    <location>
        <begin position="1433"/>
        <end position="1453"/>
    </location>
</feature>
<organism evidence="3 4">
    <name type="scientific">Promicromonospora kroppenstedtii</name>
    <dbReference type="NCBI Taxonomy" id="440482"/>
    <lineage>
        <taxon>Bacteria</taxon>
        <taxon>Bacillati</taxon>
        <taxon>Actinomycetota</taxon>
        <taxon>Actinomycetes</taxon>
        <taxon>Micrococcales</taxon>
        <taxon>Promicromonosporaceae</taxon>
        <taxon>Promicromonospora</taxon>
    </lineage>
</organism>
<feature type="transmembrane region" description="Helical" evidence="2">
    <location>
        <begin position="1046"/>
        <end position="1064"/>
    </location>
</feature>
<evidence type="ECO:0000256" key="2">
    <source>
        <dbReference type="SAM" id="Phobius"/>
    </source>
</evidence>
<feature type="transmembrane region" description="Helical" evidence="2">
    <location>
        <begin position="180"/>
        <end position="199"/>
    </location>
</feature>
<feature type="transmembrane region" description="Helical" evidence="2">
    <location>
        <begin position="405"/>
        <end position="425"/>
    </location>
</feature>
<protein>
    <submittedName>
        <fullName evidence="3">SCO7613 C-terminal domain-containing membrane protein</fullName>
    </submittedName>
</protein>
<feature type="transmembrane region" description="Helical" evidence="2">
    <location>
        <begin position="796"/>
        <end position="814"/>
    </location>
</feature>
<feature type="transmembrane region" description="Helical" evidence="2">
    <location>
        <begin position="431"/>
        <end position="456"/>
    </location>
</feature>
<dbReference type="InterPro" id="IPR058062">
    <property type="entry name" value="SCO7613_C"/>
</dbReference>
<feature type="transmembrane region" description="Helical" evidence="2">
    <location>
        <begin position="587"/>
        <end position="607"/>
    </location>
</feature>
<feature type="transmembrane region" description="Helical" evidence="2">
    <location>
        <begin position="237"/>
        <end position="259"/>
    </location>
</feature>
<feature type="transmembrane region" description="Helical" evidence="2">
    <location>
        <begin position="992"/>
        <end position="1014"/>
    </location>
</feature>
<feature type="transmembrane region" description="Helical" evidence="2">
    <location>
        <begin position="502"/>
        <end position="519"/>
    </location>
</feature>
<feature type="transmembrane region" description="Helical" evidence="2">
    <location>
        <begin position="355"/>
        <end position="374"/>
    </location>
</feature>
<keyword evidence="2" id="KW-1133">Transmembrane helix</keyword>
<feature type="transmembrane region" description="Helical" evidence="2">
    <location>
        <begin position="898"/>
        <end position="916"/>
    </location>
</feature>
<evidence type="ECO:0000313" key="3">
    <source>
        <dbReference type="EMBL" id="MFI2490015.1"/>
    </source>
</evidence>
<dbReference type="EMBL" id="JBIRYI010000019">
    <property type="protein sequence ID" value="MFI2490015.1"/>
    <property type="molecule type" value="Genomic_DNA"/>
</dbReference>
<feature type="transmembrane region" description="Helical" evidence="2">
    <location>
        <begin position="1195"/>
        <end position="1213"/>
    </location>
</feature>
<feature type="transmembrane region" description="Helical" evidence="2">
    <location>
        <begin position="678"/>
        <end position="699"/>
    </location>
</feature>
<feature type="transmembrane region" description="Helical" evidence="2">
    <location>
        <begin position="1406"/>
        <end position="1427"/>
    </location>
</feature>
<name>A0ABW7XR42_9MICO</name>
<dbReference type="Proteomes" id="UP001611580">
    <property type="component" value="Unassembled WGS sequence"/>
</dbReference>
<evidence type="ECO:0000313" key="4">
    <source>
        <dbReference type="Proteomes" id="UP001611580"/>
    </source>
</evidence>
<feature type="transmembrane region" description="Helical" evidence="2">
    <location>
        <begin position="846"/>
        <end position="867"/>
    </location>
</feature>
<feature type="transmembrane region" description="Helical" evidence="2">
    <location>
        <begin position="1070"/>
        <end position="1090"/>
    </location>
</feature>
<proteinExistence type="predicted"/>
<feature type="transmembrane region" description="Helical" evidence="2">
    <location>
        <begin position="1125"/>
        <end position="1144"/>
    </location>
</feature>
<keyword evidence="4" id="KW-1185">Reference proteome</keyword>
<feature type="transmembrane region" description="Helical" evidence="2">
    <location>
        <begin position="928"/>
        <end position="951"/>
    </location>
</feature>
<feature type="compositionally biased region" description="Low complexity" evidence="1">
    <location>
        <begin position="89"/>
        <end position="105"/>
    </location>
</feature>
<feature type="transmembrane region" description="Helical" evidence="2">
    <location>
        <begin position="380"/>
        <end position="400"/>
    </location>
</feature>
<feature type="transmembrane region" description="Helical" evidence="2">
    <location>
        <begin position="1225"/>
        <end position="1244"/>
    </location>
</feature>
<evidence type="ECO:0000256" key="1">
    <source>
        <dbReference type="SAM" id="MobiDB-lite"/>
    </source>
</evidence>
<keyword evidence="2" id="KW-0472">Membrane</keyword>
<feature type="transmembrane region" description="Helical" evidence="2">
    <location>
        <begin position="957"/>
        <end position="980"/>
    </location>
</feature>
<feature type="transmembrane region" description="Helical" evidence="2">
    <location>
        <begin position="1306"/>
        <end position="1326"/>
    </location>
</feature>
<feature type="transmembrane region" description="Helical" evidence="2">
    <location>
        <begin position="468"/>
        <end position="490"/>
    </location>
</feature>
<feature type="transmembrane region" description="Helical" evidence="2">
    <location>
        <begin position="315"/>
        <end position="335"/>
    </location>
</feature>
<feature type="transmembrane region" description="Helical" evidence="2">
    <location>
        <begin position="526"/>
        <end position="545"/>
    </location>
</feature>
<feature type="transmembrane region" description="Helical" evidence="2">
    <location>
        <begin position="1020"/>
        <end position="1039"/>
    </location>
</feature>
<feature type="transmembrane region" description="Helical" evidence="2">
    <location>
        <begin position="551"/>
        <end position="575"/>
    </location>
</feature>
<dbReference type="NCBIfam" id="NF047321">
    <property type="entry name" value="SCO7613_CTERM"/>
    <property type="match status" value="2"/>
</dbReference>
<feature type="transmembrane region" description="Helical" evidence="2">
    <location>
        <begin position="1381"/>
        <end position="1399"/>
    </location>
</feature>
<feature type="transmembrane region" description="Helical" evidence="2">
    <location>
        <begin position="645"/>
        <end position="666"/>
    </location>
</feature>
<accession>A0ABW7XR42</accession>
<feature type="region of interest" description="Disordered" evidence="1">
    <location>
        <begin position="89"/>
        <end position="141"/>
    </location>
</feature>
<keyword evidence="2" id="KW-0812">Transmembrane</keyword>
<feature type="transmembrane region" description="Helical" evidence="2">
    <location>
        <begin position="1097"/>
        <end position="1119"/>
    </location>
</feature>
<feature type="transmembrane region" description="Helical" evidence="2">
    <location>
        <begin position="874"/>
        <end position="892"/>
    </location>
</feature>
<feature type="transmembrane region" description="Helical" evidence="2">
    <location>
        <begin position="1250"/>
        <end position="1270"/>
    </location>
</feature>
<feature type="transmembrane region" description="Helical" evidence="2">
    <location>
        <begin position="1347"/>
        <end position="1369"/>
    </location>
</feature>
<sequence>MEETWVSHALRRLPDTVSCPACGAPLRGAVCGTCALDLGGRRGIDVHEASLAVERAIRERQRILDQMRAEQPAAAAYARKAEAAGRAAGTAGAKAGQQRAAGRSAAPERVVAWSGEAPPVRRTPRGTAKAPETGLAPGDAVPGGAWGGTVVSAGSADGSARPVEPARPATPPSTVALQPILAGVGAALLAVSAVVFVFFTLADQLVLRTVATLLVTVASVVAAALMRRAGLRSSAEAVGTLAVALGWVCAELGLEAGLLGGVEPFLARAALLALLAPALVVLGGRLRVRSWVAAGALSAPLAPVLLATGLSDVGLLAWVWILALVATALVAHGAIGALRRVGERLGVVPRWESRVLGVVRAVAVPGALVAIFALPDLAPLPFALWWAAVSVGAVAAGHALRVRPWVTTGLLTAPFAAFPAALALADDTVELPWAVAAGALLVALATLAGPVVARVTGPRVGSTLRVELGLLEAVQVLGALLAVGATFLVPPARFLAGVPGDAEKAAVLAVTAVVAAVLRRGTHRRWWTFVAGGLGAVAAMCLGAWEGAELVWVLPAAAGVAWAVLAVVLTVLVAARARLLVPAARTRADLLLAAWLVAVVATVPAMWSAAQRVPEVLVGPLGAAPAVVLDDGPLGGPYLSLDARAAATLGVVVLALLVLAAARLGIAAGPATAVPAPLVRNARGLASWVTVGLAVVAALHTRLTAAASLTLLALLAAVLLAATADPDRSWRPLRGAVTGVRAALDGLRRAAGFTTRFGGSPMSPAEGASWRPAALTGACVALGLLAVGSWQSRPSVLVATVVAVPLVLAARAALPRAVHPALVGGAYAYALVVGGVWLGWLGFGWVAAVCTVSAAASMAAVAVTVGTRVTRGEWFAVLGVTAVPFALGVYTVVLDRTWWSAGAATAMLVLELVLLLTRRTGLAPAVRVIAAGLVLPTVSVAVVSAGAVLLPGSGSPVLLPVIAAVAAVVAGGAPRVAAFLSARVTDGSMVGALVRATLETSVLVTGAITIGLAYGRPSAGPDIAVAVLLLLAVGAGVVAREPDRTRVWWLAGALATAAVWTALADGGVRFVEAYTLPPAVAAVLVGALLARRGGSHGWRLVAAGLVLALVPSDLTLALGTRPGDPRAWILLVTGVVLTIAIVALRRWPLVSAGWSVRARALLAGAVLLVGVGLTVESLQVAAAPDGEPGLRFAAGLGWAVVAGALALVAVNGVRRGASSARLLRVLDAAGRVPALVFLTVGAVANTEPHWGAIAALWVLEVALLVLLVVVARRLLRGHTTGVPSWAVWMAALAVGIAAWVPRELRVEVFSVPLGVGLVVAGCFALGEWEARTRVSGPGSAPVPERTLVGWPVGWTGSWALLGPGILALLGPSVLATFTDPQTWRAVLVVAVALTGVLVGSRRGLAAPFLLGVWVLPIEVLIVFVSQLGTEISAVPWMLTLAAAGGVLLIIATLDERRTEGYGGAAAYLRDLR</sequence>
<feature type="transmembrane region" description="Helical" evidence="2">
    <location>
        <begin position="265"/>
        <end position="284"/>
    </location>
</feature>
<feature type="transmembrane region" description="Helical" evidence="2">
    <location>
        <begin position="821"/>
        <end position="840"/>
    </location>
</feature>
<feature type="transmembrane region" description="Helical" evidence="2">
    <location>
        <begin position="1282"/>
        <end position="1300"/>
    </location>
</feature>
<feature type="transmembrane region" description="Helical" evidence="2">
    <location>
        <begin position="772"/>
        <end position="790"/>
    </location>
</feature>
<feature type="transmembrane region" description="Helical" evidence="2">
    <location>
        <begin position="705"/>
        <end position="724"/>
    </location>
</feature>
<dbReference type="RefSeq" id="WP_397407603.1">
    <property type="nucleotide sequence ID" value="NZ_JBIRYI010000019.1"/>
</dbReference>
<comment type="caution">
    <text evidence="3">The sequence shown here is derived from an EMBL/GenBank/DDBJ whole genome shotgun (WGS) entry which is preliminary data.</text>
</comment>
<reference evidence="3 4" key="1">
    <citation type="submission" date="2024-10" db="EMBL/GenBank/DDBJ databases">
        <title>The Natural Products Discovery Center: Release of the First 8490 Sequenced Strains for Exploring Actinobacteria Biosynthetic Diversity.</title>
        <authorList>
            <person name="Kalkreuter E."/>
            <person name="Kautsar S.A."/>
            <person name="Yang D."/>
            <person name="Bader C.D."/>
            <person name="Teijaro C.N."/>
            <person name="Fluegel L."/>
            <person name="Davis C.M."/>
            <person name="Simpson J.R."/>
            <person name="Lauterbach L."/>
            <person name="Steele A.D."/>
            <person name="Gui C."/>
            <person name="Meng S."/>
            <person name="Li G."/>
            <person name="Viehrig K."/>
            <person name="Ye F."/>
            <person name="Su P."/>
            <person name="Kiefer A.F."/>
            <person name="Nichols A."/>
            <person name="Cepeda A.J."/>
            <person name="Yan W."/>
            <person name="Fan B."/>
            <person name="Jiang Y."/>
            <person name="Adhikari A."/>
            <person name="Zheng C.-J."/>
            <person name="Schuster L."/>
            <person name="Cowan T.M."/>
            <person name="Smanski M.J."/>
            <person name="Chevrette M.G."/>
            <person name="De Carvalho L.P.S."/>
            <person name="Shen B."/>
        </authorList>
    </citation>
    <scope>NUCLEOTIDE SEQUENCE [LARGE SCALE GENOMIC DNA]</scope>
    <source>
        <strain evidence="3 4">NPDC019481</strain>
    </source>
</reference>
<feature type="transmembrane region" description="Helical" evidence="2">
    <location>
        <begin position="291"/>
        <end position="309"/>
    </location>
</feature>